<dbReference type="InterPro" id="IPR037050">
    <property type="entry name" value="DUF1254_sf"/>
</dbReference>
<gene>
    <name evidence="3" type="ORF">Satyrvirus7_31</name>
</gene>
<dbReference type="Gene3D" id="2.60.40.1610">
    <property type="entry name" value="Domain of unknown function DUF1254"/>
    <property type="match status" value="1"/>
</dbReference>
<evidence type="ECO:0000313" key="3">
    <source>
        <dbReference type="EMBL" id="AYV85237.1"/>
    </source>
</evidence>
<dbReference type="Pfam" id="PF06863">
    <property type="entry name" value="DUF1254"/>
    <property type="match status" value="1"/>
</dbReference>
<dbReference type="SUPFAM" id="SSF160935">
    <property type="entry name" value="VPA0735-like"/>
    <property type="match status" value="1"/>
</dbReference>
<accession>A0A3G5ADJ2</accession>
<evidence type="ECO:0000259" key="2">
    <source>
        <dbReference type="Pfam" id="PF06863"/>
    </source>
</evidence>
<dbReference type="EMBL" id="MK072443">
    <property type="protein sequence ID" value="AYV85237.1"/>
    <property type="molecule type" value="Genomic_DNA"/>
</dbReference>
<name>A0A3G5ADJ2_9VIRU</name>
<evidence type="ECO:0000256" key="1">
    <source>
        <dbReference type="SAM" id="Phobius"/>
    </source>
</evidence>
<feature type="domain" description="DUF1254" evidence="2">
    <location>
        <begin position="61"/>
        <end position="172"/>
    </location>
</feature>
<keyword evidence="1" id="KW-1133">Transmembrane helix</keyword>
<dbReference type="PANTHER" id="PTHR36509">
    <property type="entry name" value="BLL3101 PROTEIN"/>
    <property type="match status" value="1"/>
</dbReference>
<proteinExistence type="predicted"/>
<keyword evidence="1" id="KW-0812">Transmembrane</keyword>
<keyword evidence="1" id="KW-0472">Membrane</keyword>
<sequence length="206" mass="24277">MDEYEYEYIIFIIIIILLVLLFLIEFIKILNAYTKIYIYGYPLLIMDLTRKAMANTTLNGNFIHMRSYPEATFSIVSAPNADTLYSTSWIDLANGAHILSIPYTYGNYYLFELLDNWTNVFGDPGTRTMGSISKKILITNANDKFIYPNNLVVYRSNTNIVWIIGRIYWNGYIDKLEEFILVLRIYWPDKLVMEKKWYSNDLVLLY</sequence>
<dbReference type="InterPro" id="IPR010679">
    <property type="entry name" value="DUF1254"/>
</dbReference>
<reference evidence="3" key="1">
    <citation type="submission" date="2018-10" db="EMBL/GenBank/DDBJ databases">
        <title>Hidden diversity of soil giant viruses.</title>
        <authorList>
            <person name="Schulz F."/>
            <person name="Alteio L."/>
            <person name="Goudeau D."/>
            <person name="Ryan E.M."/>
            <person name="Malmstrom R.R."/>
            <person name="Blanchard J."/>
            <person name="Woyke T."/>
        </authorList>
    </citation>
    <scope>NUCLEOTIDE SEQUENCE</scope>
    <source>
        <strain evidence="3">SAV1</strain>
    </source>
</reference>
<organism evidence="3">
    <name type="scientific">Satyrvirus sp</name>
    <dbReference type="NCBI Taxonomy" id="2487771"/>
    <lineage>
        <taxon>Viruses</taxon>
        <taxon>Varidnaviria</taxon>
        <taxon>Bamfordvirae</taxon>
        <taxon>Nucleocytoviricota</taxon>
        <taxon>Megaviricetes</taxon>
        <taxon>Imitervirales</taxon>
        <taxon>Mimiviridae</taxon>
        <taxon>Megamimivirinae</taxon>
    </lineage>
</organism>
<dbReference type="PANTHER" id="PTHR36509:SF2">
    <property type="entry name" value="BLL3101 PROTEIN"/>
    <property type="match status" value="1"/>
</dbReference>
<protein>
    <submittedName>
        <fullName evidence="3">DUF1254 domain-containing protein</fullName>
    </submittedName>
</protein>
<feature type="transmembrane region" description="Helical" evidence="1">
    <location>
        <begin position="6"/>
        <end position="27"/>
    </location>
</feature>